<gene>
    <name evidence="17" type="ORF">HNQ58_000876</name>
</gene>
<dbReference type="Gene3D" id="3.40.50.12780">
    <property type="entry name" value="N-terminal domain of ligase-like"/>
    <property type="match status" value="1"/>
</dbReference>
<dbReference type="PANTHER" id="PTHR43767:SF8">
    <property type="entry name" value="LONG-CHAIN-FATTY-ACID--COA LIGASE"/>
    <property type="match status" value="1"/>
</dbReference>
<evidence type="ECO:0000256" key="2">
    <source>
        <dbReference type="ARBA" id="ARBA00004170"/>
    </source>
</evidence>
<comment type="similarity">
    <text evidence="4">Belongs to the ATP-dependent AMP-binding enzyme family.</text>
</comment>
<evidence type="ECO:0000256" key="6">
    <source>
        <dbReference type="ARBA" id="ARBA00022741"/>
    </source>
</evidence>
<dbReference type="RefSeq" id="WP_183947563.1">
    <property type="nucleotide sequence ID" value="NZ_JACHHX010000004.1"/>
</dbReference>
<dbReference type="Pfam" id="PF00501">
    <property type="entry name" value="AMP-binding"/>
    <property type="match status" value="1"/>
</dbReference>
<feature type="domain" description="AMP-binding enzyme C-terminal" evidence="16">
    <location>
        <begin position="472"/>
        <end position="546"/>
    </location>
</feature>
<dbReference type="PANTHER" id="PTHR43767">
    <property type="entry name" value="LONG-CHAIN-FATTY-ACID--COA LIGASE"/>
    <property type="match status" value="1"/>
</dbReference>
<evidence type="ECO:0000256" key="4">
    <source>
        <dbReference type="ARBA" id="ARBA00006432"/>
    </source>
</evidence>
<dbReference type="InterPro" id="IPR000873">
    <property type="entry name" value="AMP-dep_synth/lig_dom"/>
</dbReference>
<comment type="caution">
    <text evidence="17">The sequence shown here is derived from an EMBL/GenBank/DDBJ whole genome shotgun (WGS) entry which is preliminary data.</text>
</comment>
<comment type="subcellular location">
    <subcellularLocation>
        <location evidence="2">Membrane</location>
        <topology evidence="2">Peripheral membrane protein</topology>
    </subcellularLocation>
</comment>
<keyword evidence="6" id="KW-0547">Nucleotide-binding</keyword>
<proteinExistence type="inferred from homology"/>
<sequence length="563" mass="61587">MSTDRPWLSSYPPGVPAEVDVDAYRSIVAVFEEACARYRDRPAFANMGRCITYGDLDRMSADFAAYLIHELKLKKGDRVALMMPNILQYPIAIFGVLRAGLTVVNTNPMYTARELKHQLVDSGAAAIVVLDNFAHVVEQVLAETQVKQVITTGVGDLLGFPKGPLVNFVLKYIKKAVPDFALPGAQRFAQTLQLGAKHRLPAVDIEPSDIAFLQYTGGTTGVAKGAMLTHRNLVANMQQASAWLGAGVEPGKEEIITALPLYHIFALTANCLVFMKFGGLNHLITNPRDMPGFVKTLQGIRFTAITGVNTLFNGLLNTPGFDKCDFSRLHLTLGGGMAVQRVVAERWKKVTGVTLVEAYGLTETSPAACINPMDLDEYNGSIGLPIPSTEACIKDDDGRMLPVGEVGELCIRGPQVMAGYWNRPEETAKAIDQDGWLHTGDMARMDEKGYFYIVDRKKDMILVSGFNVYPNEIEDVIAQMPGVLEVAAVGVPDDKAGEAVKVVIVKKDPALTADQVKAYCRENLTGYKQPKYVEFRSELPKSNVGKILRRELRDSAKTESQAA</sequence>
<dbReference type="InterPro" id="IPR050237">
    <property type="entry name" value="ATP-dep_AMP-bd_enzyme"/>
</dbReference>
<dbReference type="SUPFAM" id="SSF56801">
    <property type="entry name" value="Acetyl-CoA synthetase-like"/>
    <property type="match status" value="1"/>
</dbReference>
<protein>
    <recommendedName>
        <fullName evidence="13">Long-chain-fatty-acid--CoA ligase</fullName>
        <ecNumber evidence="12">6.2.1.3</ecNumber>
    </recommendedName>
    <alternativeName>
        <fullName evidence="14">Long-chain acyl-CoA synthetase</fullName>
    </alternativeName>
</protein>
<keyword evidence="11" id="KW-0472">Membrane</keyword>
<evidence type="ECO:0000259" key="15">
    <source>
        <dbReference type="Pfam" id="PF00501"/>
    </source>
</evidence>
<dbReference type="Gene3D" id="3.30.300.30">
    <property type="match status" value="1"/>
</dbReference>
<comment type="pathway">
    <text evidence="3">Lipid metabolism; fatty acid beta-oxidation.</text>
</comment>
<evidence type="ECO:0000256" key="11">
    <source>
        <dbReference type="ARBA" id="ARBA00023136"/>
    </source>
</evidence>
<keyword evidence="18" id="KW-1185">Reference proteome</keyword>
<feature type="domain" description="AMP-dependent synthetase/ligase" evidence="15">
    <location>
        <begin position="31"/>
        <end position="421"/>
    </location>
</feature>
<evidence type="ECO:0000259" key="16">
    <source>
        <dbReference type="Pfam" id="PF13193"/>
    </source>
</evidence>
<evidence type="ECO:0000313" key="18">
    <source>
        <dbReference type="Proteomes" id="UP000519004"/>
    </source>
</evidence>
<dbReference type="EMBL" id="JACHHX010000004">
    <property type="protein sequence ID" value="MBB5014999.1"/>
    <property type="molecule type" value="Genomic_DNA"/>
</dbReference>
<dbReference type="GO" id="GO:0005524">
    <property type="term" value="F:ATP binding"/>
    <property type="evidence" value="ECO:0007669"/>
    <property type="project" value="UniProtKB-KW"/>
</dbReference>
<evidence type="ECO:0000256" key="8">
    <source>
        <dbReference type="ARBA" id="ARBA00022840"/>
    </source>
</evidence>
<dbReference type="Proteomes" id="UP000519004">
    <property type="component" value="Unassembled WGS sequence"/>
</dbReference>
<dbReference type="GO" id="GO:0004467">
    <property type="term" value="F:long-chain fatty acid-CoA ligase activity"/>
    <property type="evidence" value="ECO:0007669"/>
    <property type="project" value="UniProtKB-EC"/>
</dbReference>
<keyword evidence="9" id="KW-0460">Magnesium</keyword>
<dbReference type="GO" id="GO:0016020">
    <property type="term" value="C:membrane"/>
    <property type="evidence" value="ECO:0007669"/>
    <property type="project" value="UniProtKB-SubCell"/>
</dbReference>
<name>A0A7W7XYW5_9GAMM</name>
<dbReference type="PROSITE" id="PS00455">
    <property type="entry name" value="AMP_BINDING"/>
    <property type="match status" value="1"/>
</dbReference>
<evidence type="ECO:0000256" key="13">
    <source>
        <dbReference type="ARBA" id="ARBA00039545"/>
    </source>
</evidence>
<dbReference type="InterPro" id="IPR042099">
    <property type="entry name" value="ANL_N_sf"/>
</dbReference>
<dbReference type="Pfam" id="PF13193">
    <property type="entry name" value="AMP-binding_C"/>
    <property type="match status" value="1"/>
</dbReference>
<keyword evidence="8" id="KW-0067">ATP-binding</keyword>
<evidence type="ECO:0000256" key="9">
    <source>
        <dbReference type="ARBA" id="ARBA00022842"/>
    </source>
</evidence>
<evidence type="ECO:0000256" key="7">
    <source>
        <dbReference type="ARBA" id="ARBA00022832"/>
    </source>
</evidence>
<keyword evidence="10" id="KW-0443">Lipid metabolism</keyword>
<evidence type="ECO:0000256" key="3">
    <source>
        <dbReference type="ARBA" id="ARBA00005005"/>
    </source>
</evidence>
<evidence type="ECO:0000256" key="14">
    <source>
        <dbReference type="ARBA" id="ARBA00042773"/>
    </source>
</evidence>
<dbReference type="FunFam" id="3.40.50.12780:FF:000003">
    <property type="entry name" value="Long-chain-fatty-acid--CoA ligase FadD"/>
    <property type="match status" value="1"/>
</dbReference>
<evidence type="ECO:0000313" key="17">
    <source>
        <dbReference type="EMBL" id="MBB5014999.1"/>
    </source>
</evidence>
<evidence type="ECO:0000256" key="10">
    <source>
        <dbReference type="ARBA" id="ARBA00023098"/>
    </source>
</evidence>
<comment type="cofactor">
    <cofactor evidence="1">
        <name>Mg(2+)</name>
        <dbReference type="ChEBI" id="CHEBI:18420"/>
    </cofactor>
</comment>
<dbReference type="FunFam" id="3.30.300.30:FF:000006">
    <property type="entry name" value="Long-chain-fatty-acid--CoA ligase FadD"/>
    <property type="match status" value="1"/>
</dbReference>
<dbReference type="InterPro" id="IPR045851">
    <property type="entry name" value="AMP-bd_C_sf"/>
</dbReference>
<accession>A0A7W7XYW5</accession>
<dbReference type="InterPro" id="IPR020845">
    <property type="entry name" value="AMP-binding_CS"/>
</dbReference>
<dbReference type="NCBIfam" id="NF005463">
    <property type="entry name" value="PRK07059.1"/>
    <property type="match status" value="1"/>
</dbReference>
<reference evidence="17 18" key="1">
    <citation type="submission" date="2020-08" db="EMBL/GenBank/DDBJ databases">
        <title>Genomic Encyclopedia of Type Strains, Phase IV (KMG-IV): sequencing the most valuable type-strain genomes for metagenomic binning, comparative biology and taxonomic classification.</title>
        <authorList>
            <person name="Goeker M."/>
        </authorList>
    </citation>
    <scope>NUCLEOTIDE SEQUENCE [LARGE SCALE GENOMIC DNA]</scope>
    <source>
        <strain evidence="17 18">DSM 25897</strain>
    </source>
</reference>
<dbReference type="InterPro" id="IPR025110">
    <property type="entry name" value="AMP-bd_C"/>
</dbReference>
<dbReference type="AlphaFoldDB" id="A0A7W7XYW5"/>
<dbReference type="CDD" id="cd05936">
    <property type="entry name" value="FC-FACS_FadD_like"/>
    <property type="match status" value="1"/>
</dbReference>
<evidence type="ECO:0000256" key="5">
    <source>
        <dbReference type="ARBA" id="ARBA00022598"/>
    </source>
</evidence>
<dbReference type="EC" id="6.2.1.3" evidence="12"/>
<organism evidence="17 18">
    <name type="scientific">Rehaibacterium terrae</name>
    <dbReference type="NCBI Taxonomy" id="1341696"/>
    <lineage>
        <taxon>Bacteria</taxon>
        <taxon>Pseudomonadati</taxon>
        <taxon>Pseudomonadota</taxon>
        <taxon>Gammaproteobacteria</taxon>
        <taxon>Lysobacterales</taxon>
        <taxon>Lysobacteraceae</taxon>
        <taxon>Rehaibacterium</taxon>
    </lineage>
</organism>
<keyword evidence="7" id="KW-0276">Fatty acid metabolism</keyword>
<keyword evidence="5 17" id="KW-0436">Ligase</keyword>
<evidence type="ECO:0000256" key="12">
    <source>
        <dbReference type="ARBA" id="ARBA00026121"/>
    </source>
</evidence>
<evidence type="ECO:0000256" key="1">
    <source>
        <dbReference type="ARBA" id="ARBA00001946"/>
    </source>
</evidence>
<dbReference type="NCBIfam" id="NF006442">
    <property type="entry name" value="PRK08751.1"/>
    <property type="match status" value="1"/>
</dbReference>